<organism evidence="2 3">
    <name type="scientific">Candidatus Brennerbacteria bacterium CG_4_9_14_3_um_filter_43_9</name>
    <dbReference type="NCBI Taxonomy" id="1974522"/>
    <lineage>
        <taxon>Bacteria</taxon>
        <taxon>Candidatus Brenneribacteriota</taxon>
    </lineage>
</organism>
<dbReference type="Pfam" id="PF05168">
    <property type="entry name" value="HEPN"/>
    <property type="match status" value="1"/>
</dbReference>
<evidence type="ECO:0000259" key="1">
    <source>
        <dbReference type="PROSITE" id="PS50910"/>
    </source>
</evidence>
<accession>A0A2M8C0L5</accession>
<reference evidence="3" key="1">
    <citation type="submission" date="2017-09" db="EMBL/GenBank/DDBJ databases">
        <title>Depth-based differentiation of microbial function through sediment-hosted aquifers and enrichment of novel symbionts in the deep terrestrial subsurface.</title>
        <authorList>
            <person name="Probst A.J."/>
            <person name="Ladd B."/>
            <person name="Jarett J.K."/>
            <person name="Geller-Mcgrath D.E."/>
            <person name="Sieber C.M.K."/>
            <person name="Emerson J.B."/>
            <person name="Anantharaman K."/>
            <person name="Thomas B.C."/>
            <person name="Malmstrom R."/>
            <person name="Stieglmeier M."/>
            <person name="Klingl A."/>
            <person name="Woyke T."/>
            <person name="Ryan C.M."/>
            <person name="Banfield J.F."/>
        </authorList>
    </citation>
    <scope>NUCLEOTIDE SEQUENCE [LARGE SCALE GENOMIC DNA]</scope>
</reference>
<feature type="domain" description="HEPN" evidence="1">
    <location>
        <begin position="9"/>
        <end position="118"/>
    </location>
</feature>
<evidence type="ECO:0000313" key="2">
    <source>
        <dbReference type="EMBL" id="PJB49666.1"/>
    </source>
</evidence>
<protein>
    <recommendedName>
        <fullName evidence="1">HEPN domain-containing protein</fullName>
    </recommendedName>
</protein>
<dbReference type="SMART" id="SM00748">
    <property type="entry name" value="HEPN"/>
    <property type="match status" value="1"/>
</dbReference>
<name>A0A2M8C0L5_9BACT</name>
<dbReference type="SUPFAM" id="SSF81593">
    <property type="entry name" value="Nucleotidyltransferase substrate binding subunit/domain"/>
    <property type="match status" value="1"/>
</dbReference>
<evidence type="ECO:0000313" key="3">
    <source>
        <dbReference type="Proteomes" id="UP000228770"/>
    </source>
</evidence>
<comment type="caution">
    <text evidence="2">The sequence shown here is derived from an EMBL/GenBank/DDBJ whole genome shotgun (WGS) entry which is preliminary data.</text>
</comment>
<dbReference type="Gene3D" id="1.20.120.330">
    <property type="entry name" value="Nucleotidyltransferases domain 2"/>
    <property type="match status" value="1"/>
</dbReference>
<sequence length="129" mass="15633">MKVDSQIWFEQAEEHYRDAEFCLNGARYGLSLYSYHQALEKIFKAAIVEFIHKIPPKSHKLDFLLKETELTVNNSRWYEELAIITQHFWRVRYPDIRLTKTYSSKEKIKLIVINFHKIYLWVKNKLINI</sequence>
<dbReference type="Proteomes" id="UP000228770">
    <property type="component" value="Unassembled WGS sequence"/>
</dbReference>
<dbReference type="PROSITE" id="PS50910">
    <property type="entry name" value="HEPN"/>
    <property type="match status" value="1"/>
</dbReference>
<dbReference type="EMBL" id="PFUA01000083">
    <property type="protein sequence ID" value="PJB49666.1"/>
    <property type="molecule type" value="Genomic_DNA"/>
</dbReference>
<dbReference type="InterPro" id="IPR007842">
    <property type="entry name" value="HEPN_dom"/>
</dbReference>
<gene>
    <name evidence="2" type="ORF">CO102_03300</name>
</gene>
<dbReference type="AlphaFoldDB" id="A0A2M8C0L5"/>
<proteinExistence type="predicted"/>